<dbReference type="Proteomes" id="UP000051936">
    <property type="component" value="Unassembled WGS sequence"/>
</dbReference>
<dbReference type="PANTHER" id="PTHR37418:SF2">
    <property type="entry name" value="3-KETO-5-AMINOHEXANOATE CLEAVAGE ENZYME"/>
    <property type="match status" value="1"/>
</dbReference>
<keyword evidence="4" id="KW-0862">Zinc</keyword>
<protein>
    <recommendedName>
        <fullName evidence="7">3-keto-5-aminohexanoate cleavage protein</fullName>
    </recommendedName>
</protein>
<keyword evidence="2" id="KW-0808">Transferase</keyword>
<evidence type="ECO:0000313" key="5">
    <source>
        <dbReference type="EMBL" id="KRQ17706.1"/>
    </source>
</evidence>
<dbReference type="AlphaFoldDB" id="A0A0R3E6S9"/>
<evidence type="ECO:0000256" key="4">
    <source>
        <dbReference type="ARBA" id="ARBA00022833"/>
    </source>
</evidence>
<proteinExistence type="predicted"/>
<evidence type="ECO:0008006" key="7">
    <source>
        <dbReference type="Google" id="ProtNLM"/>
    </source>
</evidence>
<dbReference type="OrthoDB" id="6795932at2"/>
<evidence type="ECO:0000313" key="6">
    <source>
        <dbReference type="Proteomes" id="UP000051936"/>
    </source>
</evidence>
<comment type="cofactor">
    <cofactor evidence="1">
        <name>Zn(2+)</name>
        <dbReference type="ChEBI" id="CHEBI:29105"/>
    </cofactor>
</comment>
<accession>A0A0R3E6S9</accession>
<dbReference type="PANTHER" id="PTHR37418">
    <property type="entry name" value="3-KETO-5-AMINOHEXANOATE CLEAVAGE ENZYME-RELATED"/>
    <property type="match status" value="1"/>
</dbReference>
<organism evidence="5 6">
    <name type="scientific">Bradyrhizobium manausense</name>
    <dbReference type="NCBI Taxonomy" id="989370"/>
    <lineage>
        <taxon>Bacteria</taxon>
        <taxon>Pseudomonadati</taxon>
        <taxon>Pseudomonadota</taxon>
        <taxon>Alphaproteobacteria</taxon>
        <taxon>Hyphomicrobiales</taxon>
        <taxon>Nitrobacteraceae</taxon>
        <taxon>Bradyrhizobium</taxon>
    </lineage>
</organism>
<dbReference type="RefSeq" id="WP_057740269.1">
    <property type="nucleotide sequence ID" value="NZ_LJYG01000002.1"/>
</dbReference>
<gene>
    <name evidence="5" type="ORF">AOQ71_00095</name>
</gene>
<evidence type="ECO:0000256" key="3">
    <source>
        <dbReference type="ARBA" id="ARBA00022723"/>
    </source>
</evidence>
<evidence type="ECO:0000256" key="2">
    <source>
        <dbReference type="ARBA" id="ARBA00022679"/>
    </source>
</evidence>
<sequence length="404" mass="44848">MPKTLILGCCSTGAKYTPLNHHPSGDAVLDRICTGVDIAITEEEIAREVEELTNLGCRYYHYHGRNPLTREQTTDNDIYRRISLLVQRLSPDMLISFGASRNGREVIQRISANGEWERVSHAGLSLGAGGAHFITMQAAIELQIVCDLEDRIGPLTRELVDSDLFLREVERYQPSARQEEVKMNTNSTANGNNYGRSSPAVQLTAYGQAVAARRRLHLLDEIEWVQTIRSYAMSRMAIARHDIRLAGADQLNVTLLFGFSPKLPFPETYDQFRSVVSMAKSLERDTPEGVRKRKVSITVGAAILPHHAAREVRVMDVGPLAGHPLDAMLRVIGYAAQDESEVDVVRVGMEDTPFLLGHDGKIRPTTNVELCTVAADMLDRHGVTVRTDPSDITERRAPLMRAAA</sequence>
<reference evidence="5 6" key="1">
    <citation type="submission" date="2015-09" db="EMBL/GenBank/DDBJ databases">
        <title>Draft Genome Sequence of Bradyrhizobium manausense Strain BR 3351T, a Novel Symbiotic Nitrogen-Fixing Alphaproteobacterium Isolated from Brazilian Amazon Rain Forest.</title>
        <authorList>
            <person name="De Araujo J.L."/>
            <person name="Zilli J.E."/>
        </authorList>
    </citation>
    <scope>NUCLEOTIDE SEQUENCE [LARGE SCALE GENOMIC DNA]</scope>
    <source>
        <strain evidence="5 6">BR3351</strain>
    </source>
</reference>
<dbReference type="STRING" id="989370.AOQ71_00095"/>
<evidence type="ECO:0000256" key="1">
    <source>
        <dbReference type="ARBA" id="ARBA00001947"/>
    </source>
</evidence>
<name>A0A0R3E6S9_9BRAD</name>
<dbReference type="GO" id="GO:0043720">
    <property type="term" value="F:3-keto-5-aminohexanoate cleavage activity"/>
    <property type="evidence" value="ECO:0007669"/>
    <property type="project" value="InterPro"/>
</dbReference>
<dbReference type="InterPro" id="IPR013785">
    <property type="entry name" value="Aldolase_TIM"/>
</dbReference>
<dbReference type="Gene3D" id="3.20.20.70">
    <property type="entry name" value="Aldolase class I"/>
    <property type="match status" value="1"/>
</dbReference>
<dbReference type="InterPro" id="IPR008567">
    <property type="entry name" value="BKACE"/>
</dbReference>
<comment type="caution">
    <text evidence="5">The sequence shown here is derived from an EMBL/GenBank/DDBJ whole genome shotgun (WGS) entry which is preliminary data.</text>
</comment>
<keyword evidence="6" id="KW-1185">Reference proteome</keyword>
<dbReference type="EMBL" id="LJYG01000002">
    <property type="protein sequence ID" value="KRQ17706.1"/>
    <property type="molecule type" value="Genomic_DNA"/>
</dbReference>
<keyword evidence="3" id="KW-0479">Metal-binding</keyword>
<dbReference type="GO" id="GO:0046872">
    <property type="term" value="F:metal ion binding"/>
    <property type="evidence" value="ECO:0007669"/>
    <property type="project" value="UniProtKB-KW"/>
</dbReference>